<dbReference type="EMBL" id="LAZR01003959">
    <property type="protein sequence ID" value="KKN13091.1"/>
    <property type="molecule type" value="Genomic_DNA"/>
</dbReference>
<dbReference type="PANTHER" id="PTHR12829">
    <property type="entry name" value="N6-ADENOSINE-METHYLTRANSFERASE"/>
    <property type="match status" value="1"/>
</dbReference>
<comment type="caution">
    <text evidence="4">The sequence shown here is derived from an EMBL/GenBank/DDBJ whole genome shotgun (WGS) entry which is preliminary data.</text>
</comment>
<reference evidence="4" key="1">
    <citation type="journal article" date="2015" name="Nature">
        <title>Complex archaea that bridge the gap between prokaryotes and eukaryotes.</title>
        <authorList>
            <person name="Spang A."/>
            <person name="Saw J.H."/>
            <person name="Jorgensen S.L."/>
            <person name="Zaremba-Niedzwiedzka K."/>
            <person name="Martijn J."/>
            <person name="Lind A.E."/>
            <person name="van Eijk R."/>
            <person name="Schleper C."/>
            <person name="Guy L."/>
            <person name="Ettema T.J."/>
        </authorList>
    </citation>
    <scope>NUCLEOTIDE SEQUENCE</scope>
</reference>
<dbReference type="InterPro" id="IPR029063">
    <property type="entry name" value="SAM-dependent_MTases_sf"/>
</dbReference>
<dbReference type="GO" id="GO:0001734">
    <property type="term" value="F:mRNA m(6)A methyltransferase activity"/>
    <property type="evidence" value="ECO:0007669"/>
    <property type="project" value="UniProtKB-ARBA"/>
</dbReference>
<evidence type="ECO:0000256" key="1">
    <source>
        <dbReference type="ARBA" id="ARBA00022603"/>
    </source>
</evidence>
<dbReference type="SUPFAM" id="SSF53335">
    <property type="entry name" value="S-adenosyl-L-methionine-dependent methyltransferases"/>
    <property type="match status" value="1"/>
</dbReference>
<dbReference type="AlphaFoldDB" id="A0A0F9QIU6"/>
<keyword evidence="2" id="KW-0808">Transferase</keyword>
<evidence type="ECO:0000256" key="2">
    <source>
        <dbReference type="ARBA" id="ARBA00022679"/>
    </source>
</evidence>
<evidence type="ECO:0000256" key="3">
    <source>
        <dbReference type="ARBA" id="ARBA00022691"/>
    </source>
</evidence>
<sequence length="242" mass="28076">MHDASVLRLADMGIGETQSHRWQREASVEEGEYRAYVQTCDETETELTSAGVLRLAYALIERPPLTDPAVGTYRTVIIDPPWPMQKIEREVRPKQGQALDYAVKSVDEIAAWKAQNFMAEDGCHVYLWTTQRFLEDAMRIMEGWGVRRECVLVWNKNVGITPYSWMYNAEFVLFGRVGNLPLLKNGEKVVFDGKVREHSRKPDEFYDLVRLVSPEPRIDVFSREAREGFEQWGDEKDRFELP</sequence>
<evidence type="ECO:0008006" key="5">
    <source>
        <dbReference type="Google" id="ProtNLM"/>
    </source>
</evidence>
<organism evidence="4">
    <name type="scientific">marine sediment metagenome</name>
    <dbReference type="NCBI Taxonomy" id="412755"/>
    <lineage>
        <taxon>unclassified sequences</taxon>
        <taxon>metagenomes</taxon>
        <taxon>ecological metagenomes</taxon>
    </lineage>
</organism>
<name>A0A0F9QIU6_9ZZZZ</name>
<dbReference type="InterPro" id="IPR007757">
    <property type="entry name" value="MT-A70-like"/>
</dbReference>
<dbReference type="PANTHER" id="PTHR12829:SF7">
    <property type="entry name" value="N6-ADENOSINE-METHYLTRANSFERASE CATALYTIC SUBUNIT"/>
    <property type="match status" value="1"/>
</dbReference>
<dbReference type="Pfam" id="PF05063">
    <property type="entry name" value="MT-A70"/>
    <property type="match status" value="1"/>
</dbReference>
<keyword evidence="1" id="KW-0489">Methyltransferase</keyword>
<gene>
    <name evidence="4" type="ORF">LCGC14_1009810</name>
</gene>
<protein>
    <recommendedName>
        <fullName evidence="5">DNA methylase N-4/N-6 domain-containing protein</fullName>
    </recommendedName>
</protein>
<proteinExistence type="predicted"/>
<dbReference type="GO" id="GO:0032259">
    <property type="term" value="P:methylation"/>
    <property type="evidence" value="ECO:0007669"/>
    <property type="project" value="UniProtKB-KW"/>
</dbReference>
<dbReference type="GO" id="GO:0005634">
    <property type="term" value="C:nucleus"/>
    <property type="evidence" value="ECO:0007669"/>
    <property type="project" value="TreeGrafter"/>
</dbReference>
<evidence type="ECO:0000313" key="4">
    <source>
        <dbReference type="EMBL" id="KKN13091.1"/>
    </source>
</evidence>
<keyword evidence="3" id="KW-0949">S-adenosyl-L-methionine</keyword>
<accession>A0A0F9QIU6</accession>
<dbReference type="PROSITE" id="PS51143">
    <property type="entry name" value="MT_A70"/>
    <property type="match status" value="1"/>
</dbReference>